<dbReference type="InterPro" id="IPR001789">
    <property type="entry name" value="Sig_transdc_resp-reg_receiver"/>
</dbReference>
<dbReference type="FunFam" id="3.30.565.10:FF:000010">
    <property type="entry name" value="Sensor histidine kinase RcsC"/>
    <property type="match status" value="1"/>
</dbReference>
<dbReference type="NCBIfam" id="TIGR00229">
    <property type="entry name" value="sensory_box"/>
    <property type="match status" value="2"/>
</dbReference>
<dbReference type="InterPro" id="IPR003661">
    <property type="entry name" value="HisK_dim/P_dom"/>
</dbReference>
<dbReference type="EC" id="2.7.13.3" evidence="3"/>
<evidence type="ECO:0000259" key="16">
    <source>
        <dbReference type="PROSITE" id="PS50112"/>
    </source>
</evidence>
<evidence type="ECO:0000256" key="11">
    <source>
        <dbReference type="ARBA" id="ARBA00068150"/>
    </source>
</evidence>
<evidence type="ECO:0000313" key="18">
    <source>
        <dbReference type="EMBL" id="AIQ60083.1"/>
    </source>
</evidence>
<keyword evidence="19" id="KW-1185">Reference proteome</keyword>
<feature type="domain" description="PAC" evidence="17">
    <location>
        <begin position="80"/>
        <end position="132"/>
    </location>
</feature>
<evidence type="ECO:0000256" key="8">
    <source>
        <dbReference type="ARBA" id="ARBA00022840"/>
    </source>
</evidence>
<dbReference type="Gene3D" id="3.40.50.2300">
    <property type="match status" value="1"/>
</dbReference>
<dbReference type="Gene3D" id="3.30.450.20">
    <property type="entry name" value="PAS domain"/>
    <property type="match status" value="2"/>
</dbReference>
<feature type="domain" description="Histidine kinase" evidence="14">
    <location>
        <begin position="269"/>
        <end position="489"/>
    </location>
</feature>
<dbReference type="KEGG" id="pbd:PBOR_26375"/>
<feature type="domain" description="PAS" evidence="16">
    <location>
        <begin position="126"/>
        <end position="206"/>
    </location>
</feature>
<dbReference type="CDD" id="cd00130">
    <property type="entry name" value="PAS"/>
    <property type="match status" value="2"/>
</dbReference>
<keyword evidence="4 13" id="KW-0597">Phosphoprotein</keyword>
<dbReference type="Pfam" id="PF02518">
    <property type="entry name" value="HATPase_c"/>
    <property type="match status" value="1"/>
</dbReference>
<evidence type="ECO:0000256" key="12">
    <source>
        <dbReference type="ARBA" id="ARBA00074306"/>
    </source>
</evidence>
<dbReference type="FunFam" id="1.10.287.130:FF:000002">
    <property type="entry name" value="Two-component osmosensing histidine kinase"/>
    <property type="match status" value="1"/>
</dbReference>
<keyword evidence="7 18" id="KW-0418">Kinase</keyword>
<feature type="modified residue" description="4-aspartylphosphate" evidence="13">
    <location>
        <position position="559"/>
    </location>
</feature>
<dbReference type="InterPro" id="IPR003594">
    <property type="entry name" value="HATPase_dom"/>
</dbReference>
<dbReference type="OrthoDB" id="9790669at2"/>
<dbReference type="InterPro" id="IPR005467">
    <property type="entry name" value="His_kinase_dom"/>
</dbReference>
<dbReference type="SMART" id="SM00448">
    <property type="entry name" value="REC"/>
    <property type="match status" value="1"/>
</dbReference>
<evidence type="ECO:0000256" key="3">
    <source>
        <dbReference type="ARBA" id="ARBA00012438"/>
    </source>
</evidence>
<organism evidence="18 19">
    <name type="scientific">Paenibacillus borealis</name>
    <dbReference type="NCBI Taxonomy" id="160799"/>
    <lineage>
        <taxon>Bacteria</taxon>
        <taxon>Bacillati</taxon>
        <taxon>Bacillota</taxon>
        <taxon>Bacilli</taxon>
        <taxon>Bacillales</taxon>
        <taxon>Paenibacillaceae</taxon>
        <taxon>Paenibacillus</taxon>
    </lineage>
</organism>
<dbReference type="PROSITE" id="PS50109">
    <property type="entry name" value="HIS_KIN"/>
    <property type="match status" value="1"/>
</dbReference>
<dbReference type="PROSITE" id="PS50112">
    <property type="entry name" value="PAS"/>
    <property type="match status" value="2"/>
</dbReference>
<dbReference type="InterPro" id="IPR000700">
    <property type="entry name" value="PAS-assoc_C"/>
</dbReference>
<keyword evidence="6" id="KW-0547">Nucleotide-binding</keyword>
<name>A0A089LLN1_PAEBO</name>
<feature type="domain" description="PAS" evidence="16">
    <location>
        <begin position="8"/>
        <end position="63"/>
    </location>
</feature>
<dbReference type="Proteomes" id="UP000029518">
    <property type="component" value="Chromosome"/>
</dbReference>
<reference evidence="18" key="1">
    <citation type="submission" date="2014-08" db="EMBL/GenBank/DDBJ databases">
        <title>Comparative genomics of the Paenibacillus odorifer group.</title>
        <authorList>
            <person name="den Bakker H.C."/>
            <person name="Tsai Y.-C.Y.-C."/>
            <person name="Martin N."/>
            <person name="Korlach J."/>
            <person name="Wiedmann M."/>
        </authorList>
    </citation>
    <scope>NUCLEOTIDE SEQUENCE [LARGE SCALE GENOMIC DNA]</scope>
    <source>
        <strain evidence="18">DSM 13188</strain>
    </source>
</reference>
<feature type="domain" description="Response regulatory" evidence="15">
    <location>
        <begin position="510"/>
        <end position="626"/>
    </location>
</feature>
<accession>A0A089LLN1</accession>
<dbReference type="GO" id="GO:0000155">
    <property type="term" value="F:phosphorelay sensor kinase activity"/>
    <property type="evidence" value="ECO:0007669"/>
    <property type="project" value="InterPro"/>
</dbReference>
<dbReference type="CDD" id="cd17546">
    <property type="entry name" value="REC_hyHK_CKI1_RcsC-like"/>
    <property type="match status" value="1"/>
</dbReference>
<sequence length="631" mass="70372">MHRVNLNQERFNQQVIDNASFGIALVGPDGGILTVNHAMERIFGYSGAELDGMKLEDLFNPDDLGNIHDLKELMGDRTVIQLETRFLSKKGEPMWGMLTLTFFSEDADHPSYYICQIVDITKQKESEQHLQESVERYTSLKKYNHDSVISFGLDGRIINANSMAEKLTGYSIESDLIGMELATLIGQESVQNILDRALYDKTVDQHINSLYVKNGEVVEVLTSIAPIYVNNQNIGFYLICKDISEQRQLMLAKEAAESTNRAKSEFLAMMSHEIRTPMNGVVGMTDILLDTTEVTEEQRSYLEIIRKSGETLLNIINDILDLSKIEAGRTELQEHTFDLRKCIKDSFAVISMSAAQKQLELSSTINHDVPDYVYGDSERLKQVLLNLLGNAVKFTPSGSISVKVKLVREDPSMLAFTVTDTGIGIDPARLTDIFEPFSQIDSFMTRKHEGTGLGLAISRRIIGMMGGEIYAESDGTSGSSFTFTIKPKQAAGPHTHEASINKLADTRKVSILLAEDNYINQLVMTKTLEKIGHRIITVTNGIDAVEAACKEPFDLILMDLHMPIMNGFEAVKRIREELKEKSPPIIAVTANALKGDREKCLAAGMDEYVSKPVKREVILKLINQFVNSSSL</sequence>
<dbReference type="Pfam" id="PF00072">
    <property type="entry name" value="Response_reg"/>
    <property type="match status" value="1"/>
</dbReference>
<protein>
    <recommendedName>
        <fullName evidence="12">Circadian input-output histidine kinase CikA</fullName>
        <ecNumber evidence="3">2.7.13.3</ecNumber>
    </recommendedName>
    <alternativeName>
        <fullName evidence="11">Sensory/regulatory protein RpfC</fullName>
    </alternativeName>
</protein>
<evidence type="ECO:0000259" key="15">
    <source>
        <dbReference type="PROSITE" id="PS50110"/>
    </source>
</evidence>
<keyword evidence="5" id="KW-0808">Transferase</keyword>
<dbReference type="InterPro" id="IPR036890">
    <property type="entry name" value="HATPase_C_sf"/>
</dbReference>
<evidence type="ECO:0000256" key="4">
    <source>
        <dbReference type="ARBA" id="ARBA00022553"/>
    </source>
</evidence>
<keyword evidence="8" id="KW-0067">ATP-binding</keyword>
<dbReference type="Pfam" id="PF13426">
    <property type="entry name" value="PAS_9"/>
    <property type="match status" value="2"/>
</dbReference>
<dbReference type="PRINTS" id="PR00344">
    <property type="entry name" value="BCTRLSENSOR"/>
</dbReference>
<dbReference type="Pfam" id="PF00512">
    <property type="entry name" value="HisKA"/>
    <property type="match status" value="1"/>
</dbReference>
<dbReference type="InterPro" id="IPR036097">
    <property type="entry name" value="HisK_dim/P_sf"/>
</dbReference>
<evidence type="ECO:0000256" key="10">
    <source>
        <dbReference type="ARBA" id="ARBA00064003"/>
    </source>
</evidence>
<evidence type="ECO:0000259" key="14">
    <source>
        <dbReference type="PROSITE" id="PS50109"/>
    </source>
</evidence>
<dbReference type="SUPFAM" id="SSF55874">
    <property type="entry name" value="ATPase domain of HSP90 chaperone/DNA topoisomerase II/histidine kinase"/>
    <property type="match status" value="1"/>
</dbReference>
<evidence type="ECO:0000256" key="5">
    <source>
        <dbReference type="ARBA" id="ARBA00022679"/>
    </source>
</evidence>
<dbReference type="GO" id="GO:0005524">
    <property type="term" value="F:ATP binding"/>
    <property type="evidence" value="ECO:0007669"/>
    <property type="project" value="UniProtKB-KW"/>
</dbReference>
<dbReference type="RefSeq" id="WP_042216480.1">
    <property type="nucleotide sequence ID" value="NZ_CP009285.1"/>
</dbReference>
<evidence type="ECO:0000313" key="19">
    <source>
        <dbReference type="Proteomes" id="UP000029518"/>
    </source>
</evidence>
<dbReference type="PANTHER" id="PTHR45339">
    <property type="entry name" value="HYBRID SIGNAL TRANSDUCTION HISTIDINE KINASE J"/>
    <property type="match status" value="1"/>
</dbReference>
<dbReference type="Gene3D" id="1.10.287.130">
    <property type="match status" value="1"/>
</dbReference>
<dbReference type="SUPFAM" id="SSF47384">
    <property type="entry name" value="Homodimeric domain of signal transducing histidine kinase"/>
    <property type="match status" value="1"/>
</dbReference>
<dbReference type="InterPro" id="IPR000014">
    <property type="entry name" value="PAS"/>
</dbReference>
<evidence type="ECO:0000259" key="17">
    <source>
        <dbReference type="PROSITE" id="PS50113"/>
    </source>
</evidence>
<evidence type="ECO:0000256" key="6">
    <source>
        <dbReference type="ARBA" id="ARBA00022741"/>
    </source>
</evidence>
<dbReference type="SUPFAM" id="SSF52172">
    <property type="entry name" value="CheY-like"/>
    <property type="match status" value="1"/>
</dbReference>
<evidence type="ECO:0000256" key="2">
    <source>
        <dbReference type="ARBA" id="ARBA00006402"/>
    </source>
</evidence>
<dbReference type="InterPro" id="IPR035965">
    <property type="entry name" value="PAS-like_dom_sf"/>
</dbReference>
<keyword evidence="9" id="KW-0902">Two-component regulatory system</keyword>
<dbReference type="SMART" id="SM00388">
    <property type="entry name" value="HisKA"/>
    <property type="match status" value="1"/>
</dbReference>
<dbReference type="InterPro" id="IPR004358">
    <property type="entry name" value="Sig_transdc_His_kin-like_C"/>
</dbReference>
<dbReference type="InterPro" id="IPR001610">
    <property type="entry name" value="PAC"/>
</dbReference>
<dbReference type="PROSITE" id="PS50110">
    <property type="entry name" value="RESPONSE_REGULATORY"/>
    <property type="match status" value="1"/>
</dbReference>
<dbReference type="SMART" id="SM00387">
    <property type="entry name" value="HATPase_c"/>
    <property type="match status" value="1"/>
</dbReference>
<evidence type="ECO:0000256" key="13">
    <source>
        <dbReference type="PROSITE-ProRule" id="PRU00169"/>
    </source>
</evidence>
<dbReference type="AlphaFoldDB" id="A0A089LLN1"/>
<comment type="catalytic activity">
    <reaction evidence="1">
        <text>ATP + protein L-histidine = ADP + protein N-phospho-L-histidine.</text>
        <dbReference type="EC" id="2.7.13.3"/>
    </reaction>
</comment>
<evidence type="ECO:0000256" key="9">
    <source>
        <dbReference type="ARBA" id="ARBA00023012"/>
    </source>
</evidence>
<evidence type="ECO:0000256" key="1">
    <source>
        <dbReference type="ARBA" id="ARBA00000085"/>
    </source>
</evidence>
<dbReference type="Gene3D" id="3.30.565.10">
    <property type="entry name" value="Histidine kinase-like ATPase, C-terminal domain"/>
    <property type="match status" value="1"/>
</dbReference>
<comment type="similarity">
    <text evidence="2">In the N-terminal section; belongs to the phytochrome family.</text>
</comment>
<evidence type="ECO:0000256" key="7">
    <source>
        <dbReference type="ARBA" id="ARBA00022777"/>
    </source>
</evidence>
<dbReference type="SUPFAM" id="SSF55785">
    <property type="entry name" value="PYP-like sensor domain (PAS domain)"/>
    <property type="match status" value="2"/>
</dbReference>
<dbReference type="CDD" id="cd16922">
    <property type="entry name" value="HATPase_EvgS-ArcB-TorS-like"/>
    <property type="match status" value="1"/>
</dbReference>
<dbReference type="HOGENOM" id="CLU_000445_114_15_9"/>
<dbReference type="PROSITE" id="PS50113">
    <property type="entry name" value="PAC"/>
    <property type="match status" value="1"/>
</dbReference>
<dbReference type="CDD" id="cd00082">
    <property type="entry name" value="HisKA"/>
    <property type="match status" value="1"/>
</dbReference>
<dbReference type="SMART" id="SM00091">
    <property type="entry name" value="PAS"/>
    <property type="match status" value="2"/>
</dbReference>
<proteinExistence type="inferred from homology"/>
<gene>
    <name evidence="18" type="ORF">PBOR_26375</name>
</gene>
<dbReference type="PANTHER" id="PTHR45339:SF1">
    <property type="entry name" value="HYBRID SIGNAL TRANSDUCTION HISTIDINE KINASE J"/>
    <property type="match status" value="1"/>
</dbReference>
<dbReference type="EMBL" id="CP009285">
    <property type="protein sequence ID" value="AIQ60083.1"/>
    <property type="molecule type" value="Genomic_DNA"/>
</dbReference>
<dbReference type="InterPro" id="IPR011006">
    <property type="entry name" value="CheY-like_superfamily"/>
</dbReference>
<dbReference type="SMART" id="SM00086">
    <property type="entry name" value="PAC"/>
    <property type="match status" value="2"/>
</dbReference>
<comment type="subunit">
    <text evidence="10">At low DSF concentrations, interacts with RpfF.</text>
</comment>